<evidence type="ECO:0000256" key="3">
    <source>
        <dbReference type="ARBA" id="ARBA00023002"/>
    </source>
</evidence>
<comment type="similarity">
    <text evidence="1">Belongs to the intradiol ring-cleavage dioxygenase family.</text>
</comment>
<evidence type="ECO:0000259" key="5">
    <source>
        <dbReference type="Pfam" id="PF00775"/>
    </source>
</evidence>
<organism evidence="6 7">
    <name type="scientific">Bosea eneae</name>
    <dbReference type="NCBI Taxonomy" id="151454"/>
    <lineage>
        <taxon>Bacteria</taxon>
        <taxon>Pseudomonadati</taxon>
        <taxon>Pseudomonadota</taxon>
        <taxon>Alphaproteobacteria</taxon>
        <taxon>Hyphomicrobiales</taxon>
        <taxon>Boseaceae</taxon>
        <taxon>Bosea</taxon>
    </lineage>
</organism>
<dbReference type="RefSeq" id="WP_377796074.1">
    <property type="nucleotide sequence ID" value="NZ_JBHSLW010000006.1"/>
</dbReference>
<keyword evidence="3" id="KW-0560">Oxidoreductase</keyword>
<sequence length="200" mass="21710">MGIAGSDRRSVVIKALSAAGFAALGLPDRSLAQPAELPATPACEGHAAATPRQTEGPFFTPSSPQRADLRSDGSGTLLVLSGFVLTRQCRPIPGALLDFWHADTAGQYDNRGFRFRGHLFADQLGRYQFITRAPGLYTGRTRHLHVKVRAATQSPVLTTQLYFPDEPGNRRDSLFDAKLLMSLRRAEGGQLGRFDFVLAG</sequence>
<dbReference type="InterPro" id="IPR015889">
    <property type="entry name" value="Intradiol_dOase_core"/>
</dbReference>
<proteinExistence type="inferred from homology"/>
<dbReference type="InterPro" id="IPR000627">
    <property type="entry name" value="Intradiol_dOase_C"/>
</dbReference>
<feature type="region of interest" description="Disordered" evidence="4">
    <location>
        <begin position="43"/>
        <end position="71"/>
    </location>
</feature>
<reference evidence="7" key="1">
    <citation type="journal article" date="2019" name="Int. J. Syst. Evol. Microbiol.">
        <title>The Global Catalogue of Microorganisms (GCM) 10K type strain sequencing project: providing services to taxonomists for standard genome sequencing and annotation.</title>
        <authorList>
            <consortium name="The Broad Institute Genomics Platform"/>
            <consortium name="The Broad Institute Genome Sequencing Center for Infectious Disease"/>
            <person name="Wu L."/>
            <person name="Ma J."/>
        </authorList>
    </citation>
    <scope>NUCLEOTIDE SEQUENCE [LARGE SCALE GENOMIC DNA]</scope>
    <source>
        <strain evidence="7">NCAIM B.01391</strain>
    </source>
</reference>
<keyword evidence="2 6" id="KW-0223">Dioxygenase</keyword>
<dbReference type="Pfam" id="PF00775">
    <property type="entry name" value="Dioxygenase_C"/>
    <property type="match status" value="1"/>
</dbReference>
<evidence type="ECO:0000313" key="7">
    <source>
        <dbReference type="Proteomes" id="UP001596053"/>
    </source>
</evidence>
<evidence type="ECO:0000256" key="4">
    <source>
        <dbReference type="SAM" id="MobiDB-lite"/>
    </source>
</evidence>
<dbReference type="CDD" id="cd00421">
    <property type="entry name" value="intradiol_dioxygenase"/>
    <property type="match status" value="1"/>
</dbReference>
<evidence type="ECO:0000313" key="6">
    <source>
        <dbReference type="EMBL" id="MFC5418717.1"/>
    </source>
</evidence>
<dbReference type="EMBL" id="JBHSLW010000006">
    <property type="protein sequence ID" value="MFC5418717.1"/>
    <property type="molecule type" value="Genomic_DNA"/>
</dbReference>
<dbReference type="Gene3D" id="2.60.130.10">
    <property type="entry name" value="Aromatic compound dioxygenase"/>
    <property type="match status" value="1"/>
</dbReference>
<accession>A0ABW0IM47</accession>
<dbReference type="GO" id="GO:0051213">
    <property type="term" value="F:dioxygenase activity"/>
    <property type="evidence" value="ECO:0007669"/>
    <property type="project" value="UniProtKB-KW"/>
</dbReference>
<feature type="domain" description="Intradiol ring-cleavage dioxygenases" evidence="5">
    <location>
        <begin position="55"/>
        <end position="170"/>
    </location>
</feature>
<evidence type="ECO:0000256" key="1">
    <source>
        <dbReference type="ARBA" id="ARBA00007825"/>
    </source>
</evidence>
<name>A0ABW0IM47_9HYPH</name>
<evidence type="ECO:0000256" key="2">
    <source>
        <dbReference type="ARBA" id="ARBA00022964"/>
    </source>
</evidence>
<comment type="caution">
    <text evidence="6">The sequence shown here is derived from an EMBL/GenBank/DDBJ whole genome shotgun (WGS) entry which is preliminary data.</text>
</comment>
<gene>
    <name evidence="6" type="ORF">ACFPOB_03980</name>
</gene>
<dbReference type="SUPFAM" id="SSF49482">
    <property type="entry name" value="Aromatic compound dioxygenase"/>
    <property type="match status" value="1"/>
</dbReference>
<dbReference type="PANTHER" id="PTHR33711:SF11">
    <property type="entry name" value="DIOXYGENASE"/>
    <property type="match status" value="1"/>
</dbReference>
<keyword evidence="7" id="KW-1185">Reference proteome</keyword>
<dbReference type="Proteomes" id="UP001596053">
    <property type="component" value="Unassembled WGS sequence"/>
</dbReference>
<dbReference type="PANTHER" id="PTHR33711">
    <property type="entry name" value="DIOXYGENASE, PUTATIVE (AFU_ORTHOLOGUE AFUA_2G02910)-RELATED"/>
    <property type="match status" value="1"/>
</dbReference>
<dbReference type="InterPro" id="IPR050770">
    <property type="entry name" value="Intradiol_RC_Dioxygenase"/>
</dbReference>
<protein>
    <submittedName>
        <fullName evidence="6">Intradiol ring-cleavage dioxygenase</fullName>
    </submittedName>
</protein>